<keyword evidence="2" id="KW-0732">Signal</keyword>
<comment type="caution">
    <text evidence="4">The sequence shown here is derived from an EMBL/GenBank/DDBJ whole genome shotgun (WGS) entry which is preliminary data.</text>
</comment>
<evidence type="ECO:0000259" key="3">
    <source>
        <dbReference type="PROSITE" id="PS50213"/>
    </source>
</evidence>
<dbReference type="PANTHER" id="PTHR33985">
    <property type="entry name" value="OS02G0491300 PROTEIN-RELATED"/>
    <property type="match status" value="1"/>
</dbReference>
<dbReference type="AlphaFoldDB" id="A0AAV0FLQ5"/>
<protein>
    <recommendedName>
        <fullName evidence="3">FAS1 domain-containing protein</fullName>
    </recommendedName>
</protein>
<dbReference type="SMART" id="SM00554">
    <property type="entry name" value="FAS1"/>
    <property type="match status" value="2"/>
</dbReference>
<evidence type="ECO:0000256" key="2">
    <source>
        <dbReference type="SAM" id="SignalP"/>
    </source>
</evidence>
<dbReference type="SUPFAM" id="SSF82153">
    <property type="entry name" value="FAS1 domain"/>
    <property type="match status" value="2"/>
</dbReference>
<dbReference type="Pfam" id="PF02469">
    <property type="entry name" value="Fasciclin"/>
    <property type="match status" value="1"/>
</dbReference>
<comment type="similarity">
    <text evidence="1">Belongs to the fasciclin-like AGP family.</text>
</comment>
<feature type="chain" id="PRO_5043415280" description="FAS1 domain-containing protein" evidence="2">
    <location>
        <begin position="27"/>
        <end position="366"/>
    </location>
</feature>
<feature type="signal peptide" evidence="2">
    <location>
        <begin position="1"/>
        <end position="26"/>
    </location>
</feature>
<keyword evidence="5" id="KW-1185">Reference proteome</keyword>
<dbReference type="Proteomes" id="UP001152523">
    <property type="component" value="Unassembled WGS sequence"/>
</dbReference>
<sequence length="366" mass="39362">MEMVLSSSLFLAAVIVCSICTSITFAQMDTSPPLQQPQYHPLTGALQTLSDSGYVAMSLTIELIAKTLISSISNATTATTPSLTIFSPPDSVFEELGQPSLGQLLLQLSPLALSMSALGSQSVGSEIPNLSPSGSLYISCSSSDDSRRQVSINGVNVSRWPVFDDGGPVIAYAVDNFFPSNSSPPMPATTNPRSVQISDCKLRSSSLLHEASITLKSRGYSTMASFLDLQLFGFATTSPMKLTVFAPVDEALVQYTGNIMAYQSVLIAHVLPCVVRWSDLKEIGKNSGAAFMDYANGFSMNVSSGNGEVYVNGIRISVPDMYSNDWIVIHGLNEMIPLEDELESRRESNFGGGRYMEVSAPDHNEF</sequence>
<name>A0AAV0FLQ5_9ASTE</name>
<reference evidence="4" key="1">
    <citation type="submission" date="2022-07" db="EMBL/GenBank/DDBJ databases">
        <authorList>
            <person name="Macas J."/>
            <person name="Novak P."/>
            <person name="Neumann P."/>
        </authorList>
    </citation>
    <scope>NUCLEOTIDE SEQUENCE</scope>
</reference>
<feature type="domain" description="FAS1" evidence="3">
    <location>
        <begin position="210"/>
        <end position="336"/>
    </location>
</feature>
<proteinExistence type="inferred from homology"/>
<accession>A0AAV0FLQ5</accession>
<organism evidence="4 5">
    <name type="scientific">Cuscuta epithymum</name>
    <dbReference type="NCBI Taxonomy" id="186058"/>
    <lineage>
        <taxon>Eukaryota</taxon>
        <taxon>Viridiplantae</taxon>
        <taxon>Streptophyta</taxon>
        <taxon>Embryophyta</taxon>
        <taxon>Tracheophyta</taxon>
        <taxon>Spermatophyta</taxon>
        <taxon>Magnoliopsida</taxon>
        <taxon>eudicotyledons</taxon>
        <taxon>Gunneridae</taxon>
        <taxon>Pentapetalae</taxon>
        <taxon>asterids</taxon>
        <taxon>lamiids</taxon>
        <taxon>Solanales</taxon>
        <taxon>Convolvulaceae</taxon>
        <taxon>Cuscuteae</taxon>
        <taxon>Cuscuta</taxon>
        <taxon>Cuscuta subgen. Cuscuta</taxon>
    </lineage>
</organism>
<evidence type="ECO:0000256" key="1">
    <source>
        <dbReference type="ARBA" id="ARBA00007843"/>
    </source>
</evidence>
<evidence type="ECO:0000313" key="5">
    <source>
        <dbReference type="Proteomes" id="UP001152523"/>
    </source>
</evidence>
<dbReference type="Gene3D" id="2.30.180.10">
    <property type="entry name" value="FAS1 domain"/>
    <property type="match status" value="1"/>
</dbReference>
<dbReference type="InterPro" id="IPR000782">
    <property type="entry name" value="FAS1_domain"/>
</dbReference>
<evidence type="ECO:0000313" key="4">
    <source>
        <dbReference type="EMBL" id="CAH9136618.1"/>
    </source>
</evidence>
<gene>
    <name evidence="4" type="ORF">CEPIT_LOCUS35403</name>
</gene>
<dbReference type="PANTHER" id="PTHR33985:SF17">
    <property type="entry name" value="FASCICLIN-LIKE ARABINOGALACTAN PROTEIN 20"/>
    <property type="match status" value="1"/>
</dbReference>
<dbReference type="InterPro" id="IPR052806">
    <property type="entry name" value="Fasciclin-like_AGP"/>
</dbReference>
<dbReference type="PROSITE" id="PS50213">
    <property type="entry name" value="FAS1"/>
    <property type="match status" value="1"/>
</dbReference>
<dbReference type="InterPro" id="IPR036378">
    <property type="entry name" value="FAS1_dom_sf"/>
</dbReference>
<dbReference type="EMBL" id="CAMAPF010000996">
    <property type="protein sequence ID" value="CAH9136618.1"/>
    <property type="molecule type" value="Genomic_DNA"/>
</dbReference>